<dbReference type="InterPro" id="IPR002110">
    <property type="entry name" value="Ankyrin_rpt"/>
</dbReference>
<reference evidence="3 5" key="1">
    <citation type="submission" date="2015-11" db="EMBL/GenBank/DDBJ databases">
        <title>Genomic analysis of 38 Legionella species identifies large and diverse effector repertoires.</title>
        <authorList>
            <person name="Burstein D."/>
            <person name="Amaro F."/>
            <person name="Zusman T."/>
            <person name="Lifshitz Z."/>
            <person name="Cohen O."/>
            <person name="Gilbert J.A."/>
            <person name="Pupko T."/>
            <person name="Shuman H.A."/>
            <person name="Segal G."/>
        </authorList>
    </citation>
    <scope>NUCLEOTIDE SEQUENCE [LARGE SCALE GENOMIC DNA]</scope>
    <source>
        <strain evidence="3 5">SC-18-C9</strain>
    </source>
</reference>
<dbReference type="STRING" id="460.Lstg_0509"/>
<accession>A0A378L707</accession>
<protein>
    <submittedName>
        <fullName evidence="3 4">Ankyrin repeat</fullName>
    </submittedName>
</protein>
<dbReference type="SUPFAM" id="SSF48403">
    <property type="entry name" value="Ankyrin repeat"/>
    <property type="match status" value="1"/>
</dbReference>
<dbReference type="PROSITE" id="PS50297">
    <property type="entry name" value="ANK_REP_REGION"/>
    <property type="match status" value="1"/>
</dbReference>
<dbReference type="InterPro" id="IPR036770">
    <property type="entry name" value="Ankyrin_rpt-contain_sf"/>
</dbReference>
<dbReference type="PROSITE" id="PS50088">
    <property type="entry name" value="ANK_REPEAT"/>
    <property type="match status" value="1"/>
</dbReference>
<name>A0A378L707_9GAMM</name>
<dbReference type="RefSeq" id="WP_058476095.1">
    <property type="nucleotide sequence ID" value="NZ_CAAAIO010000008.1"/>
</dbReference>
<dbReference type="AlphaFoldDB" id="A0A378L707"/>
<dbReference type="EMBL" id="LNYZ01000002">
    <property type="protein sequence ID" value="KTD80673.1"/>
    <property type="molecule type" value="Genomic_DNA"/>
</dbReference>
<dbReference type="Pfam" id="PF00023">
    <property type="entry name" value="Ank"/>
    <property type="match status" value="1"/>
</dbReference>
<proteinExistence type="predicted"/>
<feature type="region of interest" description="Disordered" evidence="2">
    <location>
        <begin position="335"/>
        <end position="389"/>
    </location>
</feature>
<reference evidence="4 6" key="2">
    <citation type="submission" date="2018-06" db="EMBL/GenBank/DDBJ databases">
        <authorList>
            <consortium name="Pathogen Informatics"/>
            <person name="Doyle S."/>
        </authorList>
    </citation>
    <scope>NUCLEOTIDE SEQUENCE [LARGE SCALE GENOMIC DNA]</scope>
    <source>
        <strain evidence="4 6">NCTC11991</strain>
    </source>
</reference>
<sequence>MDDPKQRIERQLSAASIVFKNTVTVLKAETDDKGEADKLADIIRNIIYGHPKRMLHHESEEARLKEILHEWGQFLVNQPTIVKQYRESVCNNLKQIEEVIKGSTPEIQQQFKQVRQQYEKIKNEHNQELISMAEKEPNKADKSGRTPLYYAVQYGDLKTIEKILQIKGTDPNAKGLIFTRHVISHPQIARLLMRYGASPFQPTHENKVKNKPLSTFEYDCHSESAWFNPKFNIECLLACKDPSAPLYQEAVKHLNVDLIKRMKEDLKKIEWKPLDKEYFDDVLKELGLGDGTESYEDKKALIMKFAEGVLTDLEEAVKKNSFKYKVAHFMDSLLHSHNPTPSSTSSTSESESQKAQKIKHSLDLIKAESNNPSSVDEDGTSDSGRFSER</sequence>
<evidence type="ECO:0000313" key="5">
    <source>
        <dbReference type="Proteomes" id="UP000054820"/>
    </source>
</evidence>
<evidence type="ECO:0000256" key="1">
    <source>
        <dbReference type="PROSITE-ProRule" id="PRU00023"/>
    </source>
</evidence>
<feature type="repeat" description="ANK" evidence="1">
    <location>
        <begin position="143"/>
        <end position="176"/>
    </location>
</feature>
<keyword evidence="5" id="KW-1185">Reference proteome</keyword>
<evidence type="ECO:0000313" key="3">
    <source>
        <dbReference type="EMBL" id="KTD80673.1"/>
    </source>
</evidence>
<dbReference type="SMART" id="SM00248">
    <property type="entry name" value="ANK"/>
    <property type="match status" value="1"/>
</dbReference>
<evidence type="ECO:0000256" key="2">
    <source>
        <dbReference type="SAM" id="MobiDB-lite"/>
    </source>
</evidence>
<gene>
    <name evidence="3" type="ORF">Lstg_0509</name>
    <name evidence="4" type="ORF">NCTC11991_01073</name>
</gene>
<organism evidence="4 6">
    <name type="scientific">Legionella steigerwaltii</name>
    <dbReference type="NCBI Taxonomy" id="460"/>
    <lineage>
        <taxon>Bacteria</taxon>
        <taxon>Pseudomonadati</taxon>
        <taxon>Pseudomonadota</taxon>
        <taxon>Gammaproteobacteria</taxon>
        <taxon>Legionellales</taxon>
        <taxon>Legionellaceae</taxon>
        <taxon>Legionella</taxon>
    </lineage>
</organism>
<feature type="compositionally biased region" description="Low complexity" evidence="2">
    <location>
        <begin position="339"/>
        <end position="350"/>
    </location>
</feature>
<dbReference type="Gene3D" id="1.25.40.20">
    <property type="entry name" value="Ankyrin repeat-containing domain"/>
    <property type="match status" value="1"/>
</dbReference>
<dbReference type="Proteomes" id="UP000054820">
    <property type="component" value="Unassembled WGS sequence"/>
</dbReference>
<dbReference type="Proteomes" id="UP000255110">
    <property type="component" value="Unassembled WGS sequence"/>
</dbReference>
<dbReference type="EMBL" id="UGOY01000001">
    <property type="protein sequence ID" value="STY22487.1"/>
    <property type="molecule type" value="Genomic_DNA"/>
</dbReference>
<keyword evidence="1" id="KW-0040">ANK repeat</keyword>
<evidence type="ECO:0000313" key="4">
    <source>
        <dbReference type="EMBL" id="STY22487.1"/>
    </source>
</evidence>
<evidence type="ECO:0000313" key="6">
    <source>
        <dbReference type="Proteomes" id="UP000255110"/>
    </source>
</evidence>